<dbReference type="Proteomes" id="UP000559962">
    <property type="component" value="Unassembled WGS sequence"/>
</dbReference>
<name>A0A847IZE8_9LACT</name>
<dbReference type="AlphaFoldDB" id="A0A847IZE8"/>
<gene>
    <name evidence="1" type="ORF">GX453_00225</name>
</gene>
<sequence length="52" mass="5812">MSKTFRGVTIASAYLDGEVAICLDIEQDTELSEVEKTLTDIKNIGLEFFINE</sequence>
<evidence type="ECO:0000313" key="2">
    <source>
        <dbReference type="Proteomes" id="UP000559962"/>
    </source>
</evidence>
<reference evidence="1 2" key="1">
    <citation type="journal article" date="2020" name="Biotechnol. Biofuels">
        <title>New insights from the biogas microbiome by comprehensive genome-resolved metagenomics of nearly 1600 species originating from multiple anaerobic digesters.</title>
        <authorList>
            <person name="Campanaro S."/>
            <person name="Treu L."/>
            <person name="Rodriguez-R L.M."/>
            <person name="Kovalovszki A."/>
            <person name="Ziels R.M."/>
            <person name="Maus I."/>
            <person name="Zhu X."/>
            <person name="Kougias P.G."/>
            <person name="Basile A."/>
            <person name="Luo G."/>
            <person name="Schluter A."/>
            <person name="Konstantinidis K.T."/>
            <person name="Angelidaki I."/>
        </authorList>
    </citation>
    <scope>NUCLEOTIDE SEQUENCE [LARGE SCALE GENOMIC DNA]</scope>
    <source>
        <strain evidence="1">AS27yjCOA_61</strain>
    </source>
</reference>
<proteinExistence type="predicted"/>
<accession>A0A847IZE8</accession>
<evidence type="ECO:0000313" key="1">
    <source>
        <dbReference type="EMBL" id="NLH34459.1"/>
    </source>
</evidence>
<organism evidence="1 2">
    <name type="scientific">Pseudolactococcus chungangensis</name>
    <dbReference type="NCBI Taxonomy" id="451457"/>
    <lineage>
        <taxon>Bacteria</taxon>
        <taxon>Bacillati</taxon>
        <taxon>Bacillota</taxon>
        <taxon>Bacilli</taxon>
        <taxon>Lactobacillales</taxon>
        <taxon>Streptococcaceae</taxon>
        <taxon>Pseudolactococcus</taxon>
    </lineage>
</organism>
<dbReference type="EMBL" id="JAAYVO010000005">
    <property type="protein sequence ID" value="NLH34459.1"/>
    <property type="molecule type" value="Genomic_DNA"/>
</dbReference>
<protein>
    <submittedName>
        <fullName evidence="1">Uncharacterized protein</fullName>
    </submittedName>
</protein>
<comment type="caution">
    <text evidence="1">The sequence shown here is derived from an EMBL/GenBank/DDBJ whole genome shotgun (WGS) entry which is preliminary data.</text>
</comment>